<keyword evidence="8" id="KW-0808">Transferase</keyword>
<proteinExistence type="inferred from homology"/>
<reference evidence="8" key="1">
    <citation type="submission" date="2021-10" db="EMBL/GenBank/DDBJ databases">
        <title>Streptomyces nigrumlapis sp.nov.,an antimicrobial producing actinobacterium isolated from Black Gobi rocks.</title>
        <authorList>
            <person name="Wen Y."/>
            <person name="Zhang W."/>
            <person name="Liu X.G."/>
        </authorList>
    </citation>
    <scope>NUCLEOTIDE SEQUENCE</scope>
    <source>
        <strain evidence="8">ST13-2-2</strain>
    </source>
</reference>
<comment type="cofactor">
    <cofactor evidence="1 6">
        <name>pyridoxal 5'-phosphate</name>
        <dbReference type="ChEBI" id="CHEBI:597326"/>
    </cofactor>
</comment>
<dbReference type="PANTHER" id="PTHR45677">
    <property type="entry name" value="GLUTAMATE DECARBOXYLASE-RELATED"/>
    <property type="match status" value="1"/>
</dbReference>
<evidence type="ECO:0000256" key="3">
    <source>
        <dbReference type="ARBA" id="ARBA00022793"/>
    </source>
</evidence>
<evidence type="ECO:0000256" key="1">
    <source>
        <dbReference type="ARBA" id="ARBA00001933"/>
    </source>
</evidence>
<protein>
    <submittedName>
        <fullName evidence="8">Aspartate aminotransferase family protein</fullName>
    </submittedName>
</protein>
<dbReference type="RefSeq" id="WP_248867132.1">
    <property type="nucleotide sequence ID" value="NZ_CP086322.1"/>
</dbReference>
<dbReference type="Gene3D" id="3.40.640.10">
    <property type="entry name" value="Type I PLP-dependent aspartate aminotransferase-like (Major domain)"/>
    <property type="match status" value="1"/>
</dbReference>
<dbReference type="GO" id="GO:0008483">
    <property type="term" value="F:transaminase activity"/>
    <property type="evidence" value="ECO:0007669"/>
    <property type="project" value="UniProtKB-KW"/>
</dbReference>
<evidence type="ECO:0000313" key="8">
    <source>
        <dbReference type="EMBL" id="UQA96230.1"/>
    </source>
</evidence>
<feature type="compositionally biased region" description="Basic residues" evidence="7">
    <location>
        <begin position="234"/>
        <end position="247"/>
    </location>
</feature>
<keyword evidence="3" id="KW-0210">Decarboxylase</keyword>
<dbReference type="InterPro" id="IPR015424">
    <property type="entry name" value="PyrdxlP-dep_Trfase"/>
</dbReference>
<dbReference type="InterPro" id="IPR010977">
    <property type="entry name" value="Aromatic_deC"/>
</dbReference>
<evidence type="ECO:0000313" key="9">
    <source>
        <dbReference type="Proteomes" id="UP000830115"/>
    </source>
</evidence>
<dbReference type="EMBL" id="CP086322">
    <property type="protein sequence ID" value="UQA96230.1"/>
    <property type="molecule type" value="Genomic_DNA"/>
</dbReference>
<dbReference type="Proteomes" id="UP000830115">
    <property type="component" value="Chromosome"/>
</dbReference>
<evidence type="ECO:0000256" key="6">
    <source>
        <dbReference type="RuleBase" id="RU000382"/>
    </source>
</evidence>
<keyword evidence="4 6" id="KW-0663">Pyridoxal phosphate</keyword>
<evidence type="ECO:0000256" key="2">
    <source>
        <dbReference type="ARBA" id="ARBA00009533"/>
    </source>
</evidence>
<evidence type="ECO:0000256" key="7">
    <source>
        <dbReference type="SAM" id="MobiDB-lite"/>
    </source>
</evidence>
<dbReference type="PRINTS" id="PR00800">
    <property type="entry name" value="YHDCRBOXLASE"/>
</dbReference>
<feature type="region of interest" description="Disordered" evidence="7">
    <location>
        <begin position="1"/>
        <end position="45"/>
    </location>
</feature>
<dbReference type="CDD" id="cd06450">
    <property type="entry name" value="DOPA_deC_like"/>
    <property type="match status" value="1"/>
</dbReference>
<dbReference type="PANTHER" id="PTHR45677:SF8">
    <property type="entry name" value="CYSTEINE SULFINIC ACID DECARBOXYLASE"/>
    <property type="match status" value="1"/>
</dbReference>
<dbReference type="SUPFAM" id="SSF53383">
    <property type="entry name" value="PLP-dependent transferases"/>
    <property type="match status" value="1"/>
</dbReference>
<accession>A0ABY4MEN7</accession>
<dbReference type="InterPro" id="IPR002129">
    <property type="entry name" value="PyrdxlP-dep_de-COase"/>
</dbReference>
<dbReference type="InterPro" id="IPR015422">
    <property type="entry name" value="PyrdxlP-dep_Trfase_small"/>
</dbReference>
<feature type="region of interest" description="Disordered" evidence="7">
    <location>
        <begin position="211"/>
        <end position="250"/>
    </location>
</feature>
<evidence type="ECO:0000256" key="5">
    <source>
        <dbReference type="ARBA" id="ARBA00023239"/>
    </source>
</evidence>
<keyword evidence="8" id="KW-0032">Aminotransferase</keyword>
<gene>
    <name evidence="8" type="ORF">K9S39_34025</name>
</gene>
<keyword evidence="9" id="KW-1185">Reference proteome</keyword>
<dbReference type="InterPro" id="IPR015421">
    <property type="entry name" value="PyrdxlP-dep_Trfase_major"/>
</dbReference>
<dbReference type="Gene3D" id="3.90.1150.10">
    <property type="entry name" value="Aspartate Aminotransferase, domain 1"/>
    <property type="match status" value="1"/>
</dbReference>
<organism evidence="8 9">
    <name type="scientific">Streptomyces halobius</name>
    <dbReference type="NCBI Taxonomy" id="2879846"/>
    <lineage>
        <taxon>Bacteria</taxon>
        <taxon>Bacillati</taxon>
        <taxon>Actinomycetota</taxon>
        <taxon>Actinomycetes</taxon>
        <taxon>Kitasatosporales</taxon>
        <taxon>Streptomycetaceae</taxon>
        <taxon>Streptomyces</taxon>
    </lineage>
</organism>
<name>A0ABY4MEN7_9ACTN</name>
<evidence type="ECO:0000256" key="4">
    <source>
        <dbReference type="ARBA" id="ARBA00022898"/>
    </source>
</evidence>
<keyword evidence="5 6" id="KW-0456">Lyase</keyword>
<comment type="similarity">
    <text evidence="2 6">Belongs to the group II decarboxylase family.</text>
</comment>
<dbReference type="Pfam" id="PF00282">
    <property type="entry name" value="Pyridoxal_deC"/>
    <property type="match status" value="2"/>
</dbReference>
<sequence>MSLLAHSAEDPSTTGTPGATHRARVSAAAGEDPAESLASEPTDSRTYLLNNGTAQHYRTAVTDGVERITAKIAATDRPFTGISVDGLTPAITAIDLDAPLHDPAAALDELEDVYLRDAVYFHHPRYLAHLNCPVVIPALVGEAVLSAVNSSLDTWDQSAGGTLIERRLIDWTARRIGLGGHADGIFTSGGSQSNLQAMLLARDETCRRELTGDGAPAAFPEPSTPSPGSPLRPSRGHHPHAQGRPRSRAGILPRLRILTSECSHFSIRKSATLLGMGPEAVISVPCDENRRMRTTDLAAALERCRRDGLIPMAVVATAGTTDFGSIDPLPEIADLCARHDAWMHVDAAYGCGLLVSRRRELLTGIERADSVTVDYHKSFFQPVSSSAILVRDHATLRHVTYHADYLNPRRMAEKRIPNQVDKSIQTTRRFDALKLWLTLRTMGAQGVGELFDEVIDRAADAWKLLHDDPRFEAVVEPQLSTLVFRYVPSADRDPQLSDRVNLHAREALFASGDAIVAGTVVDGRHYLKFTLLNPETTLEDIATVLDLIAEHAGSYLAEQPEPALSAH</sequence>